<dbReference type="KEGG" id="bgh:BDBG_03948"/>
<evidence type="ECO:0000313" key="2">
    <source>
        <dbReference type="EMBL" id="OAT07941.1"/>
    </source>
</evidence>
<dbReference type="STRING" id="559298.A0A179ULQ7"/>
<evidence type="ECO:0000256" key="1">
    <source>
        <dbReference type="SAM" id="MobiDB-lite"/>
    </source>
</evidence>
<name>A0A179ULQ7_BLAGS</name>
<proteinExistence type="predicted"/>
<dbReference type="RefSeq" id="XP_031578037.1">
    <property type="nucleotide sequence ID" value="XM_031721472.1"/>
</dbReference>
<sequence length="280" mass="31522">MLLNMVGTAQPLNGCPLVDVTFFPLQHQVRCLVTGEGIHETNTRAADDWAWTPTRLDAQEDKMYRYSPPATENLIFSFRSTGWTILSSKVHATVSEQELLLVENFLQLRESRINEGARNLKRPRLSEQEFSTPESQELIKRDSPILESDCIDTNFRKKGWDFKSQSSSSSKTNSSAGSPLAMPVPVPKTLSNVKATSEWALRRTSYKGGNRRSLKRQKGNIQEGDARLEPLKTVPSCDILQWIETLIGSSLRTTHKKMAIKELNEKFGKSRHAQSTKSGD</sequence>
<feature type="compositionally biased region" description="Low complexity" evidence="1">
    <location>
        <begin position="164"/>
        <end position="178"/>
    </location>
</feature>
<keyword evidence="3" id="KW-1185">Reference proteome</keyword>
<dbReference type="AlphaFoldDB" id="A0A179ULQ7"/>
<dbReference type="VEuPathDB" id="FungiDB:BDBG_03948"/>
<protein>
    <submittedName>
        <fullName evidence="2">Uncharacterized protein</fullName>
    </submittedName>
</protein>
<gene>
    <name evidence="2" type="ORF">BDBG_03948</name>
</gene>
<feature type="region of interest" description="Disordered" evidence="1">
    <location>
        <begin position="161"/>
        <end position="186"/>
    </location>
</feature>
<dbReference type="Proteomes" id="UP000002038">
    <property type="component" value="Unassembled WGS sequence"/>
</dbReference>
<reference evidence="3" key="1">
    <citation type="journal article" date="2015" name="PLoS Genet.">
        <title>The dynamic genome and transcriptome of the human fungal pathogen Blastomyces and close relative Emmonsia.</title>
        <authorList>
            <person name="Munoz J.F."/>
            <person name="Gauthier G.M."/>
            <person name="Desjardins C.A."/>
            <person name="Gallo J.E."/>
            <person name="Holder J."/>
            <person name="Sullivan T.D."/>
            <person name="Marty A.J."/>
            <person name="Carmen J.C."/>
            <person name="Chen Z."/>
            <person name="Ding L."/>
            <person name="Gujja S."/>
            <person name="Magrini V."/>
            <person name="Misas E."/>
            <person name="Mitreva M."/>
            <person name="Priest M."/>
            <person name="Saif S."/>
            <person name="Whiston E.A."/>
            <person name="Young S."/>
            <person name="Zeng Q."/>
            <person name="Goldman W.E."/>
            <person name="Mardis E.R."/>
            <person name="Taylor J.W."/>
            <person name="McEwen J.G."/>
            <person name="Clay O.K."/>
            <person name="Klein B.S."/>
            <person name="Cuomo C.A."/>
        </authorList>
    </citation>
    <scope>NUCLEOTIDE SEQUENCE [LARGE SCALE GENOMIC DNA]</scope>
    <source>
        <strain evidence="3">SLH14081</strain>
    </source>
</reference>
<evidence type="ECO:0000313" key="3">
    <source>
        <dbReference type="Proteomes" id="UP000002038"/>
    </source>
</evidence>
<dbReference type="EMBL" id="GG657453">
    <property type="protein sequence ID" value="OAT07941.1"/>
    <property type="molecule type" value="Genomic_DNA"/>
</dbReference>
<dbReference type="GeneID" id="8509845"/>
<dbReference type="OrthoDB" id="2417614at2759"/>
<organism evidence="2 3">
    <name type="scientific">Blastomyces gilchristii (strain SLH14081)</name>
    <name type="common">Blastomyces dermatitidis</name>
    <dbReference type="NCBI Taxonomy" id="559298"/>
    <lineage>
        <taxon>Eukaryota</taxon>
        <taxon>Fungi</taxon>
        <taxon>Dikarya</taxon>
        <taxon>Ascomycota</taxon>
        <taxon>Pezizomycotina</taxon>
        <taxon>Eurotiomycetes</taxon>
        <taxon>Eurotiomycetidae</taxon>
        <taxon>Onygenales</taxon>
        <taxon>Ajellomycetaceae</taxon>
        <taxon>Blastomyces</taxon>
    </lineage>
</organism>
<accession>A0A179ULQ7</accession>